<dbReference type="RefSeq" id="WP_179758140.1">
    <property type="nucleotide sequence ID" value="NZ_JACCBU010000001.1"/>
</dbReference>
<comment type="caution">
    <text evidence="2">The sequence shown here is derived from an EMBL/GenBank/DDBJ whole genome shotgun (WGS) entry which is preliminary data.</text>
</comment>
<feature type="domain" description="Aminoglycoside phosphotransferase" evidence="1">
    <location>
        <begin position="24"/>
        <end position="262"/>
    </location>
</feature>
<evidence type="ECO:0000259" key="1">
    <source>
        <dbReference type="Pfam" id="PF01636"/>
    </source>
</evidence>
<evidence type="ECO:0000313" key="2">
    <source>
        <dbReference type="EMBL" id="NYE75669.1"/>
    </source>
</evidence>
<sequence>MLISDRLRDHLERTLAVRVTAPPTRIARGYGNENWQFETDDGPMLIKVARPHLNPEKLRMAAGAHRAAAAAGVPVPELLHVDPECPALDGRSVRVQRYVEGRHPVEVMITDQAVRQFFRTLGETVATLHTVVADGFASRFGGRPSFARWADYVAYRVPQISGRLEAAGGLPGLDHRALFDRVLTLAEAVSPVVQPRLTHRDLYLDNILAGPDGGVVAVIDFDIAEAWDPLADLVKLRWQVWPDYPPAASETFLHAYATELPARFDDRIWIAEVLELVNYVANGLADGGKPEFTASARHRLDQVLAA</sequence>
<name>A0A7Y9IF42_9ACTN</name>
<dbReference type="InterPro" id="IPR051678">
    <property type="entry name" value="AGP_Transferase"/>
</dbReference>
<dbReference type="Pfam" id="PF01636">
    <property type="entry name" value="APH"/>
    <property type="match status" value="1"/>
</dbReference>
<dbReference type="GO" id="GO:0016301">
    <property type="term" value="F:kinase activity"/>
    <property type="evidence" value="ECO:0007669"/>
    <property type="project" value="UniProtKB-KW"/>
</dbReference>
<dbReference type="Gene3D" id="3.90.1200.10">
    <property type="match status" value="1"/>
</dbReference>
<dbReference type="InterPro" id="IPR011009">
    <property type="entry name" value="Kinase-like_dom_sf"/>
</dbReference>
<dbReference type="SUPFAM" id="SSF56112">
    <property type="entry name" value="Protein kinase-like (PK-like)"/>
    <property type="match status" value="1"/>
</dbReference>
<organism evidence="2 3">
    <name type="scientific">Microlunatus parietis</name>
    <dbReference type="NCBI Taxonomy" id="682979"/>
    <lineage>
        <taxon>Bacteria</taxon>
        <taxon>Bacillati</taxon>
        <taxon>Actinomycetota</taxon>
        <taxon>Actinomycetes</taxon>
        <taxon>Propionibacteriales</taxon>
        <taxon>Propionibacteriaceae</taxon>
        <taxon>Microlunatus</taxon>
    </lineage>
</organism>
<gene>
    <name evidence="2" type="ORF">BKA15_006998</name>
</gene>
<keyword evidence="3" id="KW-1185">Reference proteome</keyword>
<keyword evidence="2" id="KW-0808">Transferase</keyword>
<keyword evidence="2" id="KW-0418">Kinase</keyword>
<dbReference type="InterPro" id="IPR002575">
    <property type="entry name" value="Aminoglycoside_PTrfase"/>
</dbReference>
<dbReference type="Proteomes" id="UP000569914">
    <property type="component" value="Unassembled WGS sequence"/>
</dbReference>
<dbReference type="PANTHER" id="PTHR21310">
    <property type="entry name" value="AMINOGLYCOSIDE PHOSPHOTRANSFERASE-RELATED-RELATED"/>
    <property type="match status" value="1"/>
</dbReference>
<dbReference type="EMBL" id="JACCBU010000001">
    <property type="protein sequence ID" value="NYE75669.1"/>
    <property type="molecule type" value="Genomic_DNA"/>
</dbReference>
<evidence type="ECO:0000313" key="3">
    <source>
        <dbReference type="Proteomes" id="UP000569914"/>
    </source>
</evidence>
<dbReference type="AlphaFoldDB" id="A0A7Y9IF42"/>
<reference evidence="2 3" key="1">
    <citation type="submission" date="2020-07" db="EMBL/GenBank/DDBJ databases">
        <title>Sequencing the genomes of 1000 actinobacteria strains.</title>
        <authorList>
            <person name="Klenk H.-P."/>
        </authorList>
    </citation>
    <scope>NUCLEOTIDE SEQUENCE [LARGE SCALE GENOMIC DNA]</scope>
    <source>
        <strain evidence="2 3">DSM 22083</strain>
    </source>
</reference>
<protein>
    <submittedName>
        <fullName evidence="2">Ser/Thr protein kinase RdoA (MazF antagonist)</fullName>
    </submittedName>
</protein>
<accession>A0A7Y9IF42</accession>
<proteinExistence type="predicted"/>